<name>A0ABV6P8V3_9MICC</name>
<dbReference type="InterPro" id="IPR015890">
    <property type="entry name" value="Chorismate_C"/>
</dbReference>
<comment type="similarity">
    <text evidence="2">Belongs to the isochorismate synthase family.</text>
</comment>
<dbReference type="RefSeq" id="WP_377458249.1">
    <property type="nucleotide sequence ID" value="NZ_JBHLUB010000019.1"/>
</dbReference>
<evidence type="ECO:0000313" key="8">
    <source>
        <dbReference type="Proteomes" id="UP001589862"/>
    </source>
</evidence>
<evidence type="ECO:0000256" key="2">
    <source>
        <dbReference type="ARBA" id="ARBA00005297"/>
    </source>
</evidence>
<comment type="caution">
    <text evidence="7">The sequence shown here is derived from an EMBL/GenBank/DDBJ whole genome shotgun (WGS) entry which is preliminary data.</text>
</comment>
<protein>
    <recommendedName>
        <fullName evidence="3">isochorismate synthase</fullName>
        <ecNumber evidence="3">5.4.4.2</ecNumber>
    </recommendedName>
    <alternativeName>
        <fullName evidence="5">Isochorismate mutase</fullName>
    </alternativeName>
</protein>
<dbReference type="NCBIfam" id="TIGR00543">
    <property type="entry name" value="isochor_syn"/>
    <property type="match status" value="1"/>
</dbReference>
<sequence>MDSDHTVALPHYVSYSFSLPGPHFADLQNQLSGNESVWLRNGRGLIGLGSIASIKAEGSERFSTLRQGWLGWVSNTTHLYDPSAPWLEHTPGVGLTGFSAITFDPRSAQQSVIAIPELVFGHRLADPEATGFSGAQANGNEPAANVRTWVSWLLERERFQDLTGLSVQALQDGAELTASAHEILRQSALDAAQQLREQATPVEQSTGTNPVLESGWISDEHFVRSVQTGLEYLSAGTAEKLVLSRDAVVRSEHALPVAQILDRLAQRYHQCWTYSVPGPGVTRLLGSTPEMLIKSQSGYVSARLLAGTLDRVGHDQDPNYPIDNLLKDQKQRIEHQFAIDSLTQELHGMVCDLAAPAEPFLLELPNVWHLASDVSARLTDEARKSGCAIMDLVERVHPTAAVCGTPTPVAQDLIYQLEAYDRSWYAGPVGWLDHTGNGEFGIALRGGILETAQQIRLYAGCGIVTGSDAENELAETYAKLRPMLQALGLAESTTRSTLPRSR</sequence>
<dbReference type="PANTHER" id="PTHR42839:SF2">
    <property type="entry name" value="ISOCHORISMATE SYNTHASE ENTC"/>
    <property type="match status" value="1"/>
</dbReference>
<gene>
    <name evidence="7" type="ORF">ACFFFR_04035</name>
</gene>
<dbReference type="Gene3D" id="3.60.120.10">
    <property type="entry name" value="Anthranilate synthase"/>
    <property type="match status" value="1"/>
</dbReference>
<proteinExistence type="inferred from homology"/>
<keyword evidence="8" id="KW-1185">Reference proteome</keyword>
<dbReference type="Proteomes" id="UP001589862">
    <property type="component" value="Unassembled WGS sequence"/>
</dbReference>
<evidence type="ECO:0000256" key="5">
    <source>
        <dbReference type="ARBA" id="ARBA00041564"/>
    </source>
</evidence>
<dbReference type="EC" id="5.4.4.2" evidence="3"/>
<evidence type="ECO:0000256" key="4">
    <source>
        <dbReference type="ARBA" id="ARBA00023235"/>
    </source>
</evidence>
<accession>A0ABV6P8V3</accession>
<dbReference type="InterPro" id="IPR004561">
    <property type="entry name" value="IsoChor_synthase"/>
</dbReference>
<evidence type="ECO:0000256" key="1">
    <source>
        <dbReference type="ARBA" id="ARBA00000799"/>
    </source>
</evidence>
<feature type="domain" description="Chorismate-utilising enzyme C-terminal" evidence="6">
    <location>
        <begin position="219"/>
        <end position="479"/>
    </location>
</feature>
<dbReference type="SUPFAM" id="SSF56322">
    <property type="entry name" value="ADC synthase"/>
    <property type="match status" value="1"/>
</dbReference>
<evidence type="ECO:0000313" key="7">
    <source>
        <dbReference type="EMBL" id="MFC0581559.1"/>
    </source>
</evidence>
<dbReference type="EMBL" id="JBHLUB010000019">
    <property type="protein sequence ID" value="MFC0581559.1"/>
    <property type="molecule type" value="Genomic_DNA"/>
</dbReference>
<dbReference type="Pfam" id="PF00425">
    <property type="entry name" value="Chorismate_bind"/>
    <property type="match status" value="1"/>
</dbReference>
<organism evidence="7 8">
    <name type="scientific">Micrococcoides hystricis</name>
    <dbReference type="NCBI Taxonomy" id="1572761"/>
    <lineage>
        <taxon>Bacteria</taxon>
        <taxon>Bacillati</taxon>
        <taxon>Actinomycetota</taxon>
        <taxon>Actinomycetes</taxon>
        <taxon>Micrococcales</taxon>
        <taxon>Micrococcaceae</taxon>
        <taxon>Micrococcoides</taxon>
    </lineage>
</organism>
<dbReference type="PANTHER" id="PTHR42839">
    <property type="entry name" value="ISOCHORISMATE SYNTHASE ENTC"/>
    <property type="match status" value="1"/>
</dbReference>
<keyword evidence="4" id="KW-0413">Isomerase</keyword>
<dbReference type="InterPro" id="IPR005801">
    <property type="entry name" value="ADC_synthase"/>
</dbReference>
<reference evidence="7 8" key="1">
    <citation type="submission" date="2024-09" db="EMBL/GenBank/DDBJ databases">
        <authorList>
            <person name="Sun Q."/>
            <person name="Mori K."/>
        </authorList>
    </citation>
    <scope>NUCLEOTIDE SEQUENCE [LARGE SCALE GENOMIC DNA]</scope>
    <source>
        <strain evidence="7 8">NCAIM B.02604</strain>
    </source>
</reference>
<evidence type="ECO:0000259" key="6">
    <source>
        <dbReference type="Pfam" id="PF00425"/>
    </source>
</evidence>
<evidence type="ECO:0000256" key="3">
    <source>
        <dbReference type="ARBA" id="ARBA00012824"/>
    </source>
</evidence>
<comment type="catalytic activity">
    <reaction evidence="1">
        <text>chorismate = isochorismate</text>
        <dbReference type="Rhea" id="RHEA:18985"/>
        <dbReference type="ChEBI" id="CHEBI:29748"/>
        <dbReference type="ChEBI" id="CHEBI:29780"/>
        <dbReference type="EC" id="5.4.4.2"/>
    </reaction>
</comment>